<proteinExistence type="predicted"/>
<evidence type="ECO:0000256" key="4">
    <source>
        <dbReference type="SAM" id="MobiDB-lite"/>
    </source>
</evidence>
<feature type="compositionally biased region" description="Basic and acidic residues" evidence="4">
    <location>
        <begin position="42"/>
        <end position="54"/>
    </location>
</feature>
<evidence type="ECO:0000313" key="7">
    <source>
        <dbReference type="EMBL" id="QEG38820.1"/>
    </source>
</evidence>
<sequence>MSKRSQSIADDTLRCSQAELDTQRQTAAPKVQPGPTAAEPETPARRSDATVRHRVDRPSRLELAQAGIGSEVRYDVLSGRQTIFAADRGARPVEFVGEVKATTDVTTCPFCRGNESLTPDTLLSMDDDEAGEPWLVRVVNNKYPAVSLLDPQRHRSPDADPQAALAARQRRFAKARRTPNLFPTGPMNGGHEVIIESPGHTTSVSELNVNHLTKVYEAIASRIRVWRDVPEVEYISVFKNVGARAGASLSHAHSQLIAAAILPPRVGDLIYRAGKHYDQTGCCLQCDLMRAEREAKDRIVFTSKHLTAYCPYASSLPYLTRIVPNQHAAHFEDSSDEVLADLAQMTRRLVQCFEKLFPAVDYNHVLHTRPPGAKNQDVYHWSMEWMPRITTQAGFEHASDCYINPTFPETAAAQLRDAALRMNPLRMSQSRSGHSVS</sequence>
<dbReference type="PANTHER" id="PTHR42763">
    <property type="entry name" value="ADP-GLUCOSE PHOSPHORYLASE"/>
    <property type="match status" value="1"/>
</dbReference>
<keyword evidence="1 7" id="KW-0808">Transferase</keyword>
<dbReference type="InterPro" id="IPR005849">
    <property type="entry name" value="GalP_Utransf_N"/>
</dbReference>
<reference evidence="7 8" key="1">
    <citation type="submission" date="2019-08" db="EMBL/GenBank/DDBJ databases">
        <title>Deep-cultivation of Planctomycetes and their phenomic and genomic characterization uncovers novel biology.</title>
        <authorList>
            <person name="Wiegand S."/>
            <person name="Jogler M."/>
            <person name="Boedeker C."/>
            <person name="Pinto D."/>
            <person name="Vollmers J."/>
            <person name="Rivas-Marin E."/>
            <person name="Kohn T."/>
            <person name="Peeters S.H."/>
            <person name="Heuer A."/>
            <person name="Rast P."/>
            <person name="Oberbeckmann S."/>
            <person name="Bunk B."/>
            <person name="Jeske O."/>
            <person name="Meyerdierks A."/>
            <person name="Storesund J.E."/>
            <person name="Kallscheuer N."/>
            <person name="Luecker S."/>
            <person name="Lage O.M."/>
            <person name="Pohl T."/>
            <person name="Merkel B.J."/>
            <person name="Hornburger P."/>
            <person name="Mueller R.-W."/>
            <person name="Bruemmer F."/>
            <person name="Labrenz M."/>
            <person name="Spormann A.M."/>
            <person name="Op den Camp H."/>
            <person name="Overmann J."/>
            <person name="Amann R."/>
            <person name="Jetten M.S.M."/>
            <person name="Mascher T."/>
            <person name="Medema M.H."/>
            <person name="Devos D.P."/>
            <person name="Kaster A.-K."/>
            <person name="Ovreas L."/>
            <person name="Rohde M."/>
            <person name="Galperin M.Y."/>
            <person name="Jogler C."/>
        </authorList>
    </citation>
    <scope>NUCLEOTIDE SEQUENCE [LARGE SCALE GENOMIC DNA]</scope>
    <source>
        <strain evidence="7 8">UC8</strain>
    </source>
</reference>
<evidence type="ECO:0000256" key="3">
    <source>
        <dbReference type="ARBA" id="ARBA00023277"/>
    </source>
</evidence>
<dbReference type="Pfam" id="PF01087">
    <property type="entry name" value="GalP_UDP_transf"/>
    <property type="match status" value="1"/>
</dbReference>
<feature type="domain" description="HIT" evidence="6">
    <location>
        <begin position="293"/>
        <end position="366"/>
    </location>
</feature>
<organism evidence="7 8">
    <name type="scientific">Roseimaritima ulvae</name>
    <dbReference type="NCBI Taxonomy" id="980254"/>
    <lineage>
        <taxon>Bacteria</taxon>
        <taxon>Pseudomonadati</taxon>
        <taxon>Planctomycetota</taxon>
        <taxon>Planctomycetia</taxon>
        <taxon>Pirellulales</taxon>
        <taxon>Pirellulaceae</taxon>
        <taxon>Roseimaritima</taxon>
    </lineage>
</organism>
<dbReference type="Gene3D" id="3.30.428.10">
    <property type="entry name" value="HIT-like"/>
    <property type="match status" value="2"/>
</dbReference>
<name>A0A5B9QMF9_9BACT</name>
<dbReference type="EMBL" id="CP042914">
    <property type="protein sequence ID" value="QEG38820.1"/>
    <property type="molecule type" value="Genomic_DNA"/>
</dbReference>
<keyword evidence="8" id="KW-1185">Reference proteome</keyword>
<evidence type="ECO:0000259" key="5">
    <source>
        <dbReference type="Pfam" id="PF01087"/>
    </source>
</evidence>
<protein>
    <submittedName>
        <fullName evidence="7">Galactose-1-phosphate uridylyltransferase</fullName>
        <ecNumber evidence="7">2.7.7.12</ecNumber>
    </submittedName>
</protein>
<evidence type="ECO:0000256" key="2">
    <source>
        <dbReference type="ARBA" id="ARBA00022695"/>
    </source>
</evidence>
<accession>A0A5B9QMF9</accession>
<feature type="region of interest" description="Disordered" evidence="4">
    <location>
        <begin position="1"/>
        <end position="54"/>
    </location>
</feature>
<dbReference type="KEGG" id="rul:UC8_07780"/>
<dbReference type="AlphaFoldDB" id="A0A5B9QMF9"/>
<evidence type="ECO:0000256" key="1">
    <source>
        <dbReference type="ARBA" id="ARBA00022679"/>
    </source>
</evidence>
<keyword evidence="3" id="KW-0119">Carbohydrate metabolism</keyword>
<dbReference type="Pfam" id="PF01230">
    <property type="entry name" value="HIT"/>
    <property type="match status" value="1"/>
</dbReference>
<dbReference type="Proteomes" id="UP000325286">
    <property type="component" value="Chromosome"/>
</dbReference>
<dbReference type="GO" id="GO:0006012">
    <property type="term" value="P:galactose metabolic process"/>
    <property type="evidence" value="ECO:0007669"/>
    <property type="project" value="InterPro"/>
</dbReference>
<feature type="domain" description="Galactose-1-phosphate uridyl transferase N-terminal" evidence="5">
    <location>
        <begin position="164"/>
        <end position="263"/>
    </location>
</feature>
<dbReference type="InterPro" id="IPR053177">
    <property type="entry name" value="ADP-glucose_phosphorylase"/>
</dbReference>
<dbReference type="RefSeq" id="WP_068141102.1">
    <property type="nucleotide sequence ID" value="NZ_CP042914.1"/>
</dbReference>
<gene>
    <name evidence="7" type="primary">galT</name>
    <name evidence="7" type="ORF">UC8_07780</name>
</gene>
<dbReference type="InterPro" id="IPR011146">
    <property type="entry name" value="HIT-like"/>
</dbReference>
<evidence type="ECO:0000259" key="6">
    <source>
        <dbReference type="Pfam" id="PF01230"/>
    </source>
</evidence>
<dbReference type="PANTHER" id="PTHR42763:SF1">
    <property type="entry name" value="UDP-GLUCOSE--HEXOSE-1-PHOSPHATE URIDYLYLTRANSFERASE"/>
    <property type="match status" value="1"/>
</dbReference>
<dbReference type="GO" id="GO:0008108">
    <property type="term" value="F:UDP-glucose:hexose-1-phosphate uridylyltransferase activity"/>
    <property type="evidence" value="ECO:0007669"/>
    <property type="project" value="UniProtKB-EC"/>
</dbReference>
<dbReference type="EC" id="2.7.7.12" evidence="7"/>
<keyword evidence="2 7" id="KW-0548">Nucleotidyltransferase</keyword>
<dbReference type="SUPFAM" id="SSF54197">
    <property type="entry name" value="HIT-like"/>
    <property type="match status" value="2"/>
</dbReference>
<dbReference type="InterPro" id="IPR036265">
    <property type="entry name" value="HIT-like_sf"/>
</dbReference>
<evidence type="ECO:0000313" key="8">
    <source>
        <dbReference type="Proteomes" id="UP000325286"/>
    </source>
</evidence>